<feature type="binding site" evidence="2">
    <location>
        <position position="196"/>
    </location>
    <ligand>
        <name>substrate</name>
    </ligand>
</feature>
<feature type="binding site" evidence="2">
    <location>
        <position position="215"/>
    </location>
    <ligand>
        <name>Mg(2+)</name>
        <dbReference type="ChEBI" id="CHEBI:18420"/>
    </ligand>
</feature>
<dbReference type="SUPFAM" id="SSF64005">
    <property type="entry name" value="Undecaprenyl diphosphate synthase"/>
    <property type="match status" value="1"/>
</dbReference>
<keyword evidence="4" id="KW-1185">Reference proteome</keyword>
<proteinExistence type="inferred from homology"/>
<dbReference type="RefSeq" id="WP_186918415.1">
    <property type="nucleotide sequence ID" value="NZ_JACOPQ010000002.1"/>
</dbReference>
<feature type="binding site" evidence="2">
    <location>
        <position position="28"/>
    </location>
    <ligand>
        <name>Mg(2+)</name>
        <dbReference type="ChEBI" id="CHEBI:18420"/>
    </ligand>
</feature>
<dbReference type="InterPro" id="IPR001441">
    <property type="entry name" value="UPP_synth-like"/>
</dbReference>
<feature type="binding site" evidence="2">
    <location>
        <begin position="29"/>
        <end position="32"/>
    </location>
    <ligand>
        <name>substrate</name>
    </ligand>
</feature>
<comment type="caution">
    <text evidence="3">The sequence shown here is derived from an EMBL/GenBank/DDBJ whole genome shotgun (WGS) entry which is preliminary data.</text>
</comment>
<keyword evidence="2" id="KW-0479">Metal-binding</keyword>
<feature type="binding site" evidence="2">
    <location>
        <position position="77"/>
    </location>
    <ligand>
        <name>substrate</name>
    </ligand>
</feature>
<dbReference type="PANTHER" id="PTHR10291:SF0">
    <property type="entry name" value="DEHYDRODOLICHYL DIPHOSPHATE SYNTHASE 2"/>
    <property type="match status" value="1"/>
</dbReference>
<evidence type="ECO:0000313" key="4">
    <source>
        <dbReference type="Proteomes" id="UP000607645"/>
    </source>
</evidence>
<keyword evidence="1 2" id="KW-0808">Transferase</keyword>
<feature type="binding site" evidence="2">
    <location>
        <begin position="73"/>
        <end position="75"/>
    </location>
    <ligand>
        <name>substrate</name>
    </ligand>
</feature>
<comment type="cofactor">
    <cofactor evidence="2">
        <name>Mg(2+)</name>
        <dbReference type="ChEBI" id="CHEBI:18420"/>
    </cofactor>
    <text evidence="2">Binds 2 magnesium ions per subunit.</text>
</comment>
<feature type="binding site" evidence="2">
    <location>
        <position position="79"/>
    </location>
    <ligand>
        <name>substrate</name>
    </ligand>
</feature>
<comment type="subunit">
    <text evidence="2">Homodimer.</text>
</comment>
<organism evidence="3 4">
    <name type="scientific">Lawsonibacter faecis</name>
    <dbReference type="NCBI Taxonomy" id="2763052"/>
    <lineage>
        <taxon>Bacteria</taxon>
        <taxon>Bacillati</taxon>
        <taxon>Bacillota</taxon>
        <taxon>Clostridia</taxon>
        <taxon>Eubacteriales</taxon>
        <taxon>Oscillospiraceae</taxon>
        <taxon>Lawsonibacter</taxon>
    </lineage>
</organism>
<dbReference type="InterPro" id="IPR036424">
    <property type="entry name" value="UPP_synth-like_sf"/>
</dbReference>
<dbReference type="AlphaFoldDB" id="A0A8J6JJJ2"/>
<dbReference type="GO" id="GO:0016094">
    <property type="term" value="P:polyprenol biosynthetic process"/>
    <property type="evidence" value="ECO:0007669"/>
    <property type="project" value="TreeGrafter"/>
</dbReference>
<dbReference type="PANTHER" id="PTHR10291">
    <property type="entry name" value="DEHYDRODOLICHYL DIPHOSPHATE SYNTHASE FAMILY MEMBER"/>
    <property type="match status" value="1"/>
</dbReference>
<accession>A0A8J6JJJ2</accession>
<dbReference type="InterPro" id="IPR018520">
    <property type="entry name" value="UPP_synth-like_CS"/>
</dbReference>
<feature type="binding site" evidence="2">
    <location>
        <position position="45"/>
    </location>
    <ligand>
        <name>substrate</name>
    </ligand>
</feature>
<name>A0A8J6JJJ2_9FIRM</name>
<keyword evidence="2" id="KW-0460">Magnesium</keyword>
<dbReference type="Pfam" id="PF01255">
    <property type="entry name" value="Prenyltransf"/>
    <property type="match status" value="1"/>
</dbReference>
<feature type="binding site" evidence="2">
    <location>
        <begin position="202"/>
        <end position="204"/>
    </location>
    <ligand>
        <name>substrate</name>
    </ligand>
</feature>
<dbReference type="PROSITE" id="PS01066">
    <property type="entry name" value="UPP_SYNTHASE"/>
    <property type="match status" value="1"/>
</dbReference>
<dbReference type="GO" id="GO:0005829">
    <property type="term" value="C:cytosol"/>
    <property type="evidence" value="ECO:0007669"/>
    <property type="project" value="TreeGrafter"/>
</dbReference>
<evidence type="ECO:0000313" key="3">
    <source>
        <dbReference type="EMBL" id="MBC5735970.1"/>
    </source>
</evidence>
<dbReference type="HAMAP" id="MF_01139">
    <property type="entry name" value="ISPT"/>
    <property type="match status" value="1"/>
</dbReference>
<comment type="similarity">
    <text evidence="2">Belongs to the UPP synthase family.</text>
</comment>
<sequence length="251" mass="28688">MPFFKPRENTAALVDFTRLPRHVAIIMDGNGRWAKKRGLPRTAGHAAGAENFRTIATYCKEIGLEYLTVYAFSTENWKRPSDEVAAIMGLLKKYLIEAIEKMERDRVKMCFFGDLSPLPEDLRLLCEQTREISRHYDGVQVNICLNYGGRDELIRAAKAFAMDCASGRADPNHLSEGQFSGYLFSRGVPDPDLVIRPSGELRISNFLLWQSAYSEFYYTDVLWPDFSKDELHRALAAYQRRQRRFGGVTNA</sequence>
<dbReference type="EMBL" id="JACOPQ010000002">
    <property type="protein sequence ID" value="MBC5735970.1"/>
    <property type="molecule type" value="Genomic_DNA"/>
</dbReference>
<dbReference type="GO" id="GO:0008834">
    <property type="term" value="F:ditrans,polycis-undecaprenyl-diphosphate synthase [(2E,6E)-farnesyl-diphosphate specific] activity"/>
    <property type="evidence" value="ECO:0007669"/>
    <property type="project" value="TreeGrafter"/>
</dbReference>
<evidence type="ECO:0000256" key="1">
    <source>
        <dbReference type="ARBA" id="ARBA00022679"/>
    </source>
</evidence>
<evidence type="ECO:0000256" key="2">
    <source>
        <dbReference type="HAMAP-Rule" id="MF_01139"/>
    </source>
</evidence>
<feature type="binding site" evidence="2">
    <location>
        <position position="41"/>
    </location>
    <ligand>
        <name>substrate</name>
    </ligand>
</feature>
<feature type="active site" evidence="2">
    <location>
        <position position="28"/>
    </location>
</feature>
<protein>
    <recommendedName>
        <fullName evidence="2">Isoprenyl transferase</fullName>
        <ecNumber evidence="2">2.5.1.-</ecNumber>
    </recommendedName>
</protein>
<feature type="active site" description="Proton acceptor" evidence="2">
    <location>
        <position position="76"/>
    </location>
</feature>
<dbReference type="GO" id="GO:0000287">
    <property type="term" value="F:magnesium ion binding"/>
    <property type="evidence" value="ECO:0007669"/>
    <property type="project" value="UniProtKB-UniRule"/>
</dbReference>
<dbReference type="EC" id="2.5.1.-" evidence="2"/>
<dbReference type="NCBIfam" id="TIGR00055">
    <property type="entry name" value="uppS"/>
    <property type="match status" value="1"/>
</dbReference>
<comment type="function">
    <text evidence="2">Catalyzes the condensation of isopentenyl diphosphate (IPP) with allylic pyrophosphates generating different type of terpenoids.</text>
</comment>
<gene>
    <name evidence="3" type="ORF">H8S62_02940</name>
</gene>
<reference evidence="3" key="1">
    <citation type="submission" date="2020-08" db="EMBL/GenBank/DDBJ databases">
        <title>Genome public.</title>
        <authorList>
            <person name="Liu C."/>
            <person name="Sun Q."/>
        </authorList>
    </citation>
    <scope>NUCLEOTIDE SEQUENCE</scope>
    <source>
        <strain evidence="3">NSJ-52</strain>
    </source>
</reference>
<dbReference type="CDD" id="cd00475">
    <property type="entry name" value="Cis_IPPS"/>
    <property type="match status" value="1"/>
</dbReference>
<feature type="binding site" evidence="2">
    <location>
        <position position="33"/>
    </location>
    <ligand>
        <name>substrate</name>
    </ligand>
</feature>
<dbReference type="Proteomes" id="UP000607645">
    <property type="component" value="Unassembled WGS sequence"/>
</dbReference>
<dbReference type="Gene3D" id="3.40.1180.10">
    <property type="entry name" value="Decaprenyl diphosphate synthase-like"/>
    <property type="match status" value="1"/>
</dbReference>
<dbReference type="NCBIfam" id="NF011405">
    <property type="entry name" value="PRK14830.1"/>
    <property type="match status" value="1"/>
</dbReference>
<dbReference type="FunFam" id="3.40.1180.10:FF:000001">
    <property type="entry name" value="(2E,6E)-farnesyl-diphosphate-specific ditrans,polycis-undecaprenyl-diphosphate synthase"/>
    <property type="match status" value="1"/>
</dbReference>